<dbReference type="EMBL" id="JADGMS010000006">
    <property type="protein sequence ID" value="KAF9679566.1"/>
    <property type="molecule type" value="Genomic_DNA"/>
</dbReference>
<reference evidence="2 3" key="1">
    <citation type="submission" date="2020-10" db="EMBL/GenBank/DDBJ databases">
        <title>Plant Genome Project.</title>
        <authorList>
            <person name="Zhang R.-G."/>
        </authorList>
    </citation>
    <scope>NUCLEOTIDE SEQUENCE [LARGE SCALE GENOMIC DNA]</scope>
    <source>
        <strain evidence="2">FAFU-HL-1</strain>
        <tissue evidence="2">Leaf</tissue>
    </source>
</reference>
<comment type="caution">
    <text evidence="2">The sequence shown here is derived from an EMBL/GenBank/DDBJ whole genome shotgun (WGS) entry which is preliminary data.</text>
</comment>
<evidence type="ECO:0000313" key="2">
    <source>
        <dbReference type="EMBL" id="KAF9679566.1"/>
    </source>
</evidence>
<keyword evidence="1" id="KW-1133">Transmembrane helix</keyword>
<keyword evidence="1" id="KW-0812">Transmembrane</keyword>
<feature type="transmembrane region" description="Helical" evidence="1">
    <location>
        <begin position="1271"/>
        <end position="1292"/>
    </location>
</feature>
<dbReference type="OrthoDB" id="1849062at2759"/>
<evidence type="ECO:0000256" key="1">
    <source>
        <dbReference type="SAM" id="Phobius"/>
    </source>
</evidence>
<keyword evidence="1" id="KW-0472">Membrane</keyword>
<dbReference type="InterPro" id="IPR004158">
    <property type="entry name" value="DUF247_pln"/>
</dbReference>
<dbReference type="PANTHER" id="PTHR31170">
    <property type="entry name" value="BNAC04G53230D PROTEIN"/>
    <property type="match status" value="1"/>
</dbReference>
<sequence length="1612" mass="185857">MDELLAIIFLAYGQWGYSEIKMTPEQIDISVEQEVNPKICQRVPRIFRMNPSKNEDCYSPLVVSIGPYHHQDDPNHELAEMQTVKNEMLEQFASKSGKTREVLYSNVAKLTSSARRCYEEGSTEDMDDSAFTEMMLLDGFAGEEGKKLMEDFMDRVRGLPRGKNRHMENRKGLDCRFWSWRPATQMKNPPGEIPQPIHLLDLFHKRFMGERGQVKPSQNGDGQWCSYRSVMELNSVGIHFRPSKTDMYTDLQYKSTVRGGTVSLPRIVIDDCTKSLLLNLLAHEACPGSAEGFWVTSYVWFLDSLIDHSEDVKELRKRGILLNALGSDQEVTDLFNDISHFMVFNPNAYSDVQSSIEKHCKDITKKWLLPSYFPSSRPIKHYTQATNKIPFRGDDACDSFKCSDPKSHVDCSKMGKTQDFVSRKVAGDRWLRLIMNQGGETRNSRRAREGPKIPLNSCQEFRSQVVTIGPYEYGPVGRRCTTSDKMKMACQFVQDSGISVEILYNEVADVASEARKFYDELSMGPLSNEKFTEMLFLDGCFILQFLFSVLRKPQNLNMFRVEDVYYIKLNLLLLSRQLPFPVLQSLISLRFEEGEGMQLINDFIDHIRAVPPQQGSSKEAIVKFVRCYIWSPLEQESQDQPAHLLELFHRKLINNKKVIDHSHSRTWHASRSAKDLKATGIRFRPNKTNDLTDVKFKSTVLGGILELPRFTIDDSSESLLFNLMEYERVVDTSGELWVTSYICFLDSLIQNAEDVKVLQSEGILFNNLGRDQQVADLIHDMAKHRLPNRCAYSDARQRIGSHHKGINKEWIAERLRVYLTNWIFIDNKLEIVISPGSVSHSSTSCDEWMRKMRTEMKRETGGNYQHEGLKVPRVPSTFRRIEKNKNCYDPSVVSLGPYHHGKQELKEMEEFKFPMARQFVRDCKVPFEAMWREVKELNINASKCYEEDIIAKFNNDYDQFAQMMFLDGCFILQFLICFMWKPENLKMTSHDAGLITKDLFLLENQLPFSVLKSLMSFRYGTSDRRGGEGMELFEDFFKLIRAIPPRREPCREKISKFFRKLVPKSLSSPSGHSRCQGDQPAHLLEFFHMQFVKHQASPRDHPSQTSRQDDDSPTIWHRYYPAQELRDIGIHFKPSKTSHFTDVQFKPTWLAGRLYIPPLSIDDSTKPLLLNLIAYEATVETSTGWITSYVCFMDSLIDHPEDVKELRSQDILLSTLGSDKEVADLFNDIVQHLVPNPYVYATVKRKIESQRRKVVYKWVAEWHRVYFRSPWTFIAVLAAIFTIALTAIQTYITDLFLLENQLPFSVLKSLMSFSYKTSDRGGGEGMELFLDFFERIRAIPPRREPCREKISKISMISKNFGKLVPKSLSSPSGLNGCQGDEPAHLLGFFHMQFVKHQASSRDHPSQTSRQDDESPTIWHRYYPAEELRDIGIHFKPSKTSYFTDVQFKPTWLAGRLYIPPLSIDDSTKPLLLNLIAYEATVETSTGWITSYVCFMDSLIDHPEDVKELRSQGILLSTLGSDKQVSELFNEMANNIVPNPYAFKKVKSAIESHYKNTIKRWIHHYKGPIYGIIIKYSFLYGIIVTALKAYVSGNPQKTFGICRIPDTNVTQYP</sequence>
<protein>
    <submittedName>
        <fullName evidence="2">Uncharacterized protein</fullName>
    </submittedName>
</protein>
<proteinExistence type="predicted"/>
<dbReference type="Pfam" id="PF03140">
    <property type="entry name" value="DUF247"/>
    <property type="match status" value="5"/>
</dbReference>
<dbReference type="PANTHER" id="PTHR31170:SF25">
    <property type="entry name" value="BNAA09G04570D PROTEIN"/>
    <property type="match status" value="1"/>
</dbReference>
<keyword evidence="3" id="KW-1185">Reference proteome</keyword>
<evidence type="ECO:0000313" key="3">
    <source>
        <dbReference type="Proteomes" id="UP000657918"/>
    </source>
</evidence>
<dbReference type="Proteomes" id="UP000657918">
    <property type="component" value="Unassembled WGS sequence"/>
</dbReference>
<accession>A0A835MZV0</accession>
<name>A0A835MZV0_9ROSI</name>
<gene>
    <name evidence="2" type="ORF">SADUNF_Sadunf06G0028200</name>
</gene>
<organism evidence="2 3">
    <name type="scientific">Salix dunnii</name>
    <dbReference type="NCBI Taxonomy" id="1413687"/>
    <lineage>
        <taxon>Eukaryota</taxon>
        <taxon>Viridiplantae</taxon>
        <taxon>Streptophyta</taxon>
        <taxon>Embryophyta</taxon>
        <taxon>Tracheophyta</taxon>
        <taxon>Spermatophyta</taxon>
        <taxon>Magnoliopsida</taxon>
        <taxon>eudicotyledons</taxon>
        <taxon>Gunneridae</taxon>
        <taxon>Pentapetalae</taxon>
        <taxon>rosids</taxon>
        <taxon>fabids</taxon>
        <taxon>Malpighiales</taxon>
        <taxon>Salicaceae</taxon>
        <taxon>Saliceae</taxon>
        <taxon>Salix</taxon>
    </lineage>
</organism>